<evidence type="ECO:0000256" key="10">
    <source>
        <dbReference type="PROSITE-ProRule" id="PRU00560"/>
    </source>
</evidence>
<evidence type="ECO:0000256" key="7">
    <source>
        <dbReference type="ARBA" id="ARBA00034617"/>
    </source>
</evidence>
<evidence type="ECO:0000256" key="6">
    <source>
        <dbReference type="ARBA" id="ARBA00023235"/>
    </source>
</evidence>
<dbReference type="Gene3D" id="3.40.50.300">
    <property type="entry name" value="P-loop containing nucleotide triphosphate hydrolases"/>
    <property type="match status" value="2"/>
</dbReference>
<keyword evidence="2 10" id="KW-0547">Nucleotide-binding</keyword>
<evidence type="ECO:0000313" key="14">
    <source>
        <dbReference type="EMBL" id="QDU86049.1"/>
    </source>
</evidence>
<feature type="domain" description="UvrD-like helicase ATP-binding" evidence="12">
    <location>
        <begin position="11"/>
        <end position="289"/>
    </location>
</feature>
<name>A0A518D3L8_9BACT</name>
<dbReference type="OrthoDB" id="9810135at2"/>
<dbReference type="CDD" id="cd18807">
    <property type="entry name" value="SF1_C_UvrD"/>
    <property type="match status" value="1"/>
</dbReference>
<evidence type="ECO:0000313" key="15">
    <source>
        <dbReference type="Proteomes" id="UP000319342"/>
    </source>
</evidence>
<dbReference type="PANTHER" id="PTHR11070:SF64">
    <property type="entry name" value="ATP-DEPENDENT DNA HELICASE REP"/>
    <property type="match status" value="1"/>
</dbReference>
<comment type="catalytic activity">
    <reaction evidence="9">
        <text>ATP + H2O = ADP + phosphate + H(+)</text>
        <dbReference type="Rhea" id="RHEA:13065"/>
        <dbReference type="ChEBI" id="CHEBI:15377"/>
        <dbReference type="ChEBI" id="CHEBI:15378"/>
        <dbReference type="ChEBI" id="CHEBI:30616"/>
        <dbReference type="ChEBI" id="CHEBI:43474"/>
        <dbReference type="ChEBI" id="CHEBI:456216"/>
        <dbReference type="EC" id="5.6.2.4"/>
    </reaction>
</comment>
<dbReference type="EMBL" id="CP036290">
    <property type="protein sequence ID" value="QDU86049.1"/>
    <property type="molecule type" value="Genomic_DNA"/>
</dbReference>
<dbReference type="EC" id="5.6.2.4" evidence="8"/>
<dbReference type="Pfam" id="PF13361">
    <property type="entry name" value="UvrD_C"/>
    <property type="match status" value="1"/>
</dbReference>
<dbReference type="InterPro" id="IPR000212">
    <property type="entry name" value="DNA_helicase_UvrD/REP"/>
</dbReference>
<evidence type="ECO:0000256" key="4">
    <source>
        <dbReference type="ARBA" id="ARBA00022806"/>
    </source>
</evidence>
<evidence type="ECO:0000256" key="3">
    <source>
        <dbReference type="ARBA" id="ARBA00022801"/>
    </source>
</evidence>
<dbReference type="PROSITE" id="PS51217">
    <property type="entry name" value="UVRD_HELICASE_CTER"/>
    <property type="match status" value="1"/>
</dbReference>
<dbReference type="InterPro" id="IPR014017">
    <property type="entry name" value="DNA_helicase_UvrD-like_C"/>
</dbReference>
<dbReference type="GO" id="GO:0000725">
    <property type="term" value="P:recombinational repair"/>
    <property type="evidence" value="ECO:0007669"/>
    <property type="project" value="TreeGrafter"/>
</dbReference>
<feature type="binding site" evidence="10">
    <location>
        <begin position="32"/>
        <end position="39"/>
    </location>
    <ligand>
        <name>ATP</name>
        <dbReference type="ChEBI" id="CHEBI:30616"/>
    </ligand>
</feature>
<keyword evidence="6" id="KW-0413">Isomerase</keyword>
<proteinExistence type="inferred from homology"/>
<dbReference type="Pfam" id="PF00580">
    <property type="entry name" value="UvrD-helicase"/>
    <property type="match status" value="1"/>
</dbReference>
<feature type="compositionally biased region" description="Basic and acidic residues" evidence="11">
    <location>
        <begin position="655"/>
        <end position="664"/>
    </location>
</feature>
<dbReference type="PANTHER" id="PTHR11070">
    <property type="entry name" value="UVRD / RECB / PCRA DNA HELICASE FAMILY MEMBER"/>
    <property type="match status" value="1"/>
</dbReference>
<dbReference type="InterPro" id="IPR013986">
    <property type="entry name" value="DExx_box_DNA_helicase_dom_sf"/>
</dbReference>
<dbReference type="GO" id="GO:0003677">
    <property type="term" value="F:DNA binding"/>
    <property type="evidence" value="ECO:0007669"/>
    <property type="project" value="InterPro"/>
</dbReference>
<sequence length="678" mass="74843">MSSSALRTAIEGLNPAQREAVLTTEGPLLVLAGAGSGKTRVITVRTAHLLARGVVPESILGVTFTNKAAGEMKERVKAIAGPPGGDVNLGTFHAFGLNLLRDHSQLAGLGDEFGLCDSGDQASGLRQILRELGIANPSSILRDVHGKISLFKNDLVTPEVALQRAKDDEDVLVAESYAKYEVWLRRSRVVDFDDLLVLAVKLLHEQDDLRQMLQQQLRYVMVDEYQDTNAAQYELLLALTSKDGNICAVGDDDQAIYGWRGARVEKILAFGTDFPGAKIVKLEDNYRSTHQVLDAANKVIRNNPVRHAKTMRAARGNGVPLEAFAAADEAAEADTVCLQIKEQMQLADLNFGDFAILFRTSLQPRAFEAQLRTRAMPYVLIGGPSFFDRKEIRDVLAYMRAAANRKDDVSLLRIANRPTRGLGDTSLDKAMAAAAAAGVSLFEAFEKGLGDLKPAAANAGAQLCLTLREWEAGVRNDALGESVRELVERVGYKSEIGRAYPDDKTRASRMAAIEELIRFAENHSRRRKKPSLRRFLQELAMDSPESNKDEKDKRDAVHLMTLHAAKGLEFRQVFLVGFEEGVLPHARAIQDDTVEEERRLAYVGITRARDRLVLSYCTERPRGGGRAQCHPSRFFFELADREPPADWQAGGMAVKGEDGLDAKKRASKKRSSKKRARR</sequence>
<dbReference type="RefSeq" id="WP_145190570.1">
    <property type="nucleotide sequence ID" value="NZ_CP036290.1"/>
</dbReference>
<evidence type="ECO:0000256" key="9">
    <source>
        <dbReference type="ARBA" id="ARBA00048988"/>
    </source>
</evidence>
<dbReference type="SUPFAM" id="SSF52540">
    <property type="entry name" value="P-loop containing nucleoside triphosphate hydrolases"/>
    <property type="match status" value="1"/>
</dbReference>
<accession>A0A518D3L8</accession>
<organism evidence="14 15">
    <name type="scientific">Rohdeia mirabilis</name>
    <dbReference type="NCBI Taxonomy" id="2528008"/>
    <lineage>
        <taxon>Bacteria</taxon>
        <taxon>Pseudomonadati</taxon>
        <taxon>Planctomycetota</taxon>
        <taxon>Planctomycetia</taxon>
        <taxon>Planctomycetia incertae sedis</taxon>
        <taxon>Rohdeia</taxon>
    </lineage>
</organism>
<dbReference type="GO" id="GO:0016887">
    <property type="term" value="F:ATP hydrolysis activity"/>
    <property type="evidence" value="ECO:0007669"/>
    <property type="project" value="RHEA"/>
</dbReference>
<dbReference type="GO" id="GO:0005829">
    <property type="term" value="C:cytosol"/>
    <property type="evidence" value="ECO:0007669"/>
    <property type="project" value="TreeGrafter"/>
</dbReference>
<dbReference type="InterPro" id="IPR027417">
    <property type="entry name" value="P-loop_NTPase"/>
</dbReference>
<gene>
    <name evidence="14" type="primary">pcrA_2</name>
    <name evidence="14" type="ORF">Pla163_31980</name>
</gene>
<dbReference type="GO" id="GO:0005524">
    <property type="term" value="F:ATP binding"/>
    <property type="evidence" value="ECO:0007669"/>
    <property type="project" value="UniProtKB-UniRule"/>
</dbReference>
<feature type="region of interest" description="Disordered" evidence="11">
    <location>
        <begin position="646"/>
        <end position="678"/>
    </location>
</feature>
<reference evidence="14 15" key="1">
    <citation type="submission" date="2019-02" db="EMBL/GenBank/DDBJ databases">
        <title>Deep-cultivation of Planctomycetes and their phenomic and genomic characterization uncovers novel biology.</title>
        <authorList>
            <person name="Wiegand S."/>
            <person name="Jogler M."/>
            <person name="Boedeker C."/>
            <person name="Pinto D."/>
            <person name="Vollmers J."/>
            <person name="Rivas-Marin E."/>
            <person name="Kohn T."/>
            <person name="Peeters S.H."/>
            <person name="Heuer A."/>
            <person name="Rast P."/>
            <person name="Oberbeckmann S."/>
            <person name="Bunk B."/>
            <person name="Jeske O."/>
            <person name="Meyerdierks A."/>
            <person name="Storesund J.E."/>
            <person name="Kallscheuer N."/>
            <person name="Luecker S."/>
            <person name="Lage O.M."/>
            <person name="Pohl T."/>
            <person name="Merkel B.J."/>
            <person name="Hornburger P."/>
            <person name="Mueller R.-W."/>
            <person name="Bruemmer F."/>
            <person name="Labrenz M."/>
            <person name="Spormann A.M."/>
            <person name="Op den Camp H."/>
            <person name="Overmann J."/>
            <person name="Amann R."/>
            <person name="Jetten M.S.M."/>
            <person name="Mascher T."/>
            <person name="Medema M.H."/>
            <person name="Devos D.P."/>
            <person name="Kaster A.-K."/>
            <person name="Ovreas L."/>
            <person name="Rohde M."/>
            <person name="Galperin M.Y."/>
            <person name="Jogler C."/>
        </authorList>
    </citation>
    <scope>NUCLEOTIDE SEQUENCE [LARGE SCALE GENOMIC DNA]</scope>
    <source>
        <strain evidence="14 15">Pla163</strain>
    </source>
</reference>
<dbReference type="Gene3D" id="1.10.10.160">
    <property type="match status" value="1"/>
</dbReference>
<dbReference type="PROSITE" id="PS51198">
    <property type="entry name" value="UVRD_HELICASE_ATP_BIND"/>
    <property type="match status" value="1"/>
</dbReference>
<evidence type="ECO:0000256" key="5">
    <source>
        <dbReference type="ARBA" id="ARBA00022840"/>
    </source>
</evidence>
<dbReference type="Proteomes" id="UP000319342">
    <property type="component" value="Chromosome"/>
</dbReference>
<dbReference type="InterPro" id="IPR014016">
    <property type="entry name" value="UvrD-like_ATP-bd"/>
</dbReference>
<dbReference type="GO" id="GO:0043138">
    <property type="term" value="F:3'-5' DNA helicase activity"/>
    <property type="evidence" value="ECO:0007669"/>
    <property type="project" value="UniProtKB-EC"/>
</dbReference>
<feature type="domain" description="UvrD-like helicase C-terminal" evidence="13">
    <location>
        <begin position="290"/>
        <end position="567"/>
    </location>
</feature>
<protein>
    <recommendedName>
        <fullName evidence="8">DNA 3'-5' helicase</fullName>
        <ecNumber evidence="8">5.6.2.4</ecNumber>
    </recommendedName>
</protein>
<keyword evidence="3 10" id="KW-0378">Hydrolase</keyword>
<comment type="catalytic activity">
    <reaction evidence="7">
        <text>Couples ATP hydrolysis with the unwinding of duplex DNA by translocating in the 3'-5' direction.</text>
        <dbReference type="EC" id="5.6.2.4"/>
    </reaction>
</comment>
<evidence type="ECO:0000259" key="12">
    <source>
        <dbReference type="PROSITE" id="PS51198"/>
    </source>
</evidence>
<keyword evidence="5 10" id="KW-0067">ATP-binding</keyword>
<comment type="similarity">
    <text evidence="1">Belongs to the helicase family. UvrD subfamily.</text>
</comment>
<evidence type="ECO:0000256" key="11">
    <source>
        <dbReference type="SAM" id="MobiDB-lite"/>
    </source>
</evidence>
<feature type="compositionally biased region" description="Basic residues" evidence="11">
    <location>
        <begin position="665"/>
        <end position="678"/>
    </location>
</feature>
<dbReference type="CDD" id="cd17932">
    <property type="entry name" value="DEXQc_UvrD"/>
    <property type="match status" value="1"/>
</dbReference>
<keyword evidence="15" id="KW-1185">Reference proteome</keyword>
<dbReference type="AlphaFoldDB" id="A0A518D3L8"/>
<evidence type="ECO:0000256" key="2">
    <source>
        <dbReference type="ARBA" id="ARBA00022741"/>
    </source>
</evidence>
<evidence type="ECO:0000259" key="13">
    <source>
        <dbReference type="PROSITE" id="PS51217"/>
    </source>
</evidence>
<dbReference type="Gene3D" id="1.10.486.10">
    <property type="entry name" value="PCRA, domain 4"/>
    <property type="match status" value="1"/>
</dbReference>
<evidence type="ECO:0000256" key="1">
    <source>
        <dbReference type="ARBA" id="ARBA00009922"/>
    </source>
</evidence>
<keyword evidence="4 10" id="KW-0347">Helicase</keyword>
<evidence type="ECO:0000256" key="8">
    <source>
        <dbReference type="ARBA" id="ARBA00034808"/>
    </source>
</evidence>